<comment type="caution">
    <text evidence="1">The sequence shown here is derived from an EMBL/GenBank/DDBJ whole genome shotgun (WGS) entry which is preliminary data.</text>
</comment>
<proteinExistence type="predicted"/>
<gene>
    <name evidence="1" type="ORF">TH68_05195</name>
</gene>
<dbReference type="EMBL" id="JXUO01000169">
    <property type="protein sequence ID" value="KKZ14341.1"/>
    <property type="molecule type" value="Genomic_DNA"/>
</dbReference>
<accession>A0A6N3X8K1</accession>
<protein>
    <submittedName>
        <fullName evidence="1">Uncharacterized protein</fullName>
    </submittedName>
</protein>
<sequence>MTKQVRECHVVMEGEWRDESFPGFPQTRFSQKRSMGERNHFFLSNFPWPRDHPELLIKRQ</sequence>
<reference evidence="1 2" key="1">
    <citation type="submission" date="2015-01" db="EMBL/GenBank/DDBJ databases">
        <title>Lifestyle Evolution in Cyanobacterial Symbionts of Sponges.</title>
        <authorList>
            <person name="Burgsdorf I."/>
            <person name="Slaby B.M."/>
            <person name="Handley K.M."/>
            <person name="Haber M."/>
            <person name="Blom J."/>
            <person name="Marshall C.W."/>
            <person name="Gilbert J.A."/>
            <person name="Hentschel U."/>
            <person name="Steindler L."/>
        </authorList>
    </citation>
    <scope>NUCLEOTIDE SEQUENCE [LARGE SCALE GENOMIC DNA]</scope>
    <source>
        <strain evidence="1">142</strain>
    </source>
</reference>
<dbReference type="AlphaFoldDB" id="A0A6N3X8K1"/>
<name>A0A6N3X8K1_9SYNE</name>
<dbReference type="Proteomes" id="UP000035054">
    <property type="component" value="Unassembled WGS sequence"/>
</dbReference>
<evidence type="ECO:0000313" key="2">
    <source>
        <dbReference type="Proteomes" id="UP000035054"/>
    </source>
</evidence>
<organism evidence="1 2">
    <name type="scientific">Candidatus Synechococcus spongiarum 142</name>
    <dbReference type="NCBI Taxonomy" id="1608213"/>
    <lineage>
        <taxon>Bacteria</taxon>
        <taxon>Bacillati</taxon>
        <taxon>Cyanobacteriota</taxon>
        <taxon>Cyanophyceae</taxon>
        <taxon>Synechococcales</taxon>
        <taxon>Synechococcaceae</taxon>
        <taxon>Synechococcus</taxon>
    </lineage>
</organism>
<evidence type="ECO:0000313" key="1">
    <source>
        <dbReference type="EMBL" id="KKZ14341.1"/>
    </source>
</evidence>